<dbReference type="Proteomes" id="UP000248616">
    <property type="component" value="Unassembled WGS sequence"/>
</dbReference>
<reference evidence="2" key="1">
    <citation type="submission" date="2017-03" db="EMBL/GenBank/DDBJ databases">
        <authorList>
            <person name="Safronova V.I."/>
            <person name="Sazanova A.L."/>
            <person name="Chirak E.R."/>
        </authorList>
    </citation>
    <scope>NUCLEOTIDE SEQUENCE [LARGE SCALE GENOMIC DNA]</scope>
    <source>
        <strain evidence="2">Ach-343</strain>
    </source>
</reference>
<keyword evidence="2" id="KW-1185">Reference proteome</keyword>
<comment type="caution">
    <text evidence="1">The sequence shown here is derived from an EMBL/GenBank/DDBJ whole genome shotgun (WGS) entry which is preliminary data.</text>
</comment>
<evidence type="ECO:0000313" key="2">
    <source>
        <dbReference type="Proteomes" id="UP000248616"/>
    </source>
</evidence>
<sequence>MDDRTRPSEEKAILQRYDQFRHQVDAFSDMPERVTEPAYIANLNHESHREDRPEATQWLQAFDHRCEQPVGQAVAMALLRRATRSWRLVFAWVKRFNIKHIEVSGRAPQPADALY</sequence>
<dbReference type="AlphaFoldDB" id="A0A2W7CTN2"/>
<evidence type="ECO:0000313" key="1">
    <source>
        <dbReference type="EMBL" id="PZV37119.1"/>
    </source>
</evidence>
<gene>
    <name evidence="1" type="ORF">B5V02_18075</name>
</gene>
<dbReference type="EMBL" id="MZXV01000037">
    <property type="protein sequence ID" value="PZV37119.1"/>
    <property type="molecule type" value="Genomic_DNA"/>
</dbReference>
<organism evidence="1 2">
    <name type="scientific">Mesorhizobium kowhaii</name>
    <dbReference type="NCBI Taxonomy" id="1300272"/>
    <lineage>
        <taxon>Bacteria</taxon>
        <taxon>Pseudomonadati</taxon>
        <taxon>Pseudomonadota</taxon>
        <taxon>Alphaproteobacteria</taxon>
        <taxon>Hyphomicrobiales</taxon>
        <taxon>Phyllobacteriaceae</taxon>
        <taxon>Mesorhizobium</taxon>
    </lineage>
</organism>
<accession>A0A2W7CTN2</accession>
<dbReference type="RefSeq" id="WP_146606085.1">
    <property type="nucleotide sequence ID" value="NZ_MZXV01000037.1"/>
</dbReference>
<proteinExistence type="predicted"/>
<protein>
    <submittedName>
        <fullName evidence="1">Uncharacterized protein</fullName>
    </submittedName>
</protein>
<name>A0A2W7CTN2_9HYPH</name>